<dbReference type="InterPro" id="IPR029068">
    <property type="entry name" value="Glyas_Bleomycin-R_OHBP_Dase"/>
</dbReference>
<dbReference type="CDD" id="cd07245">
    <property type="entry name" value="VOC_like"/>
    <property type="match status" value="1"/>
</dbReference>
<evidence type="ECO:0000259" key="1">
    <source>
        <dbReference type="PROSITE" id="PS51819"/>
    </source>
</evidence>
<organism evidence="2 3">
    <name type="scientific">Methylomonas paludis</name>
    <dbReference type="NCBI Taxonomy" id="1173101"/>
    <lineage>
        <taxon>Bacteria</taxon>
        <taxon>Pseudomonadati</taxon>
        <taxon>Pseudomonadota</taxon>
        <taxon>Gammaproteobacteria</taxon>
        <taxon>Methylococcales</taxon>
        <taxon>Methylococcaceae</taxon>
        <taxon>Methylomonas</taxon>
    </lineage>
</organism>
<dbReference type="PANTHER" id="PTHR21366">
    <property type="entry name" value="GLYOXALASE FAMILY PROTEIN"/>
    <property type="match status" value="1"/>
</dbReference>
<dbReference type="Gene3D" id="3.10.180.10">
    <property type="entry name" value="2,3-Dihydroxybiphenyl 1,2-Dioxygenase, domain 1"/>
    <property type="match status" value="1"/>
</dbReference>
<dbReference type="AlphaFoldDB" id="A0A975MPC2"/>
<dbReference type="InterPro" id="IPR004360">
    <property type="entry name" value="Glyas_Fos-R_dOase_dom"/>
</dbReference>
<accession>A0A975MPC2</accession>
<proteinExistence type="predicted"/>
<dbReference type="SUPFAM" id="SSF54593">
    <property type="entry name" value="Glyoxalase/Bleomycin resistance protein/Dihydroxybiphenyl dioxygenase"/>
    <property type="match status" value="1"/>
</dbReference>
<gene>
    <name evidence="2" type="ORF">KEF85_02185</name>
</gene>
<dbReference type="EMBL" id="CP073754">
    <property type="protein sequence ID" value="QWF71324.1"/>
    <property type="molecule type" value="Genomic_DNA"/>
</dbReference>
<dbReference type="InterPro" id="IPR050383">
    <property type="entry name" value="GlyoxalaseI/FosfomycinResist"/>
</dbReference>
<dbReference type="PANTHER" id="PTHR21366:SF22">
    <property type="entry name" value="VOC DOMAIN-CONTAINING PROTEIN"/>
    <property type="match status" value="1"/>
</dbReference>
<name>A0A975MPC2_9GAMM</name>
<keyword evidence="3" id="KW-1185">Reference proteome</keyword>
<evidence type="ECO:0000313" key="3">
    <source>
        <dbReference type="Proteomes" id="UP000676649"/>
    </source>
</evidence>
<sequence length="125" mass="14021">MSSHNFTLHHASLIVADTEKSLKFYRDVLGMQPIERPNLGFPGAWLAIGQQQIHLLELNNPDPISGRPVHGGRDRHVAMHVNSIAALREDLDKARLTYTLSISGRKALFCRDLDGNALEFIERPN</sequence>
<reference evidence="2" key="1">
    <citation type="submission" date="2021-04" db="EMBL/GenBank/DDBJ databases">
        <title>Draft genome sequence data of methanotrophic Methylovulum sp. strain S1L and Methylomonas sp. strain S2AM isolated from boreal lake water columns.</title>
        <authorList>
            <person name="Rissanen A.J."/>
            <person name="Mangayil R."/>
            <person name="Svenning M.M."/>
            <person name="Khanongnuch R."/>
        </authorList>
    </citation>
    <scope>NUCLEOTIDE SEQUENCE</scope>
    <source>
        <strain evidence="2">S2AM</strain>
    </source>
</reference>
<dbReference type="PROSITE" id="PS51819">
    <property type="entry name" value="VOC"/>
    <property type="match status" value="1"/>
</dbReference>
<feature type="domain" description="VOC" evidence="1">
    <location>
        <begin position="7"/>
        <end position="123"/>
    </location>
</feature>
<evidence type="ECO:0000313" key="2">
    <source>
        <dbReference type="EMBL" id="QWF71324.1"/>
    </source>
</evidence>
<protein>
    <submittedName>
        <fullName evidence="2">VOC family protein</fullName>
    </submittedName>
</protein>
<dbReference type="KEGG" id="mpad:KEF85_02185"/>
<dbReference type="Proteomes" id="UP000676649">
    <property type="component" value="Chromosome"/>
</dbReference>
<dbReference type="RefSeq" id="WP_215583114.1">
    <property type="nucleotide sequence ID" value="NZ_CP073754.1"/>
</dbReference>
<dbReference type="InterPro" id="IPR037523">
    <property type="entry name" value="VOC_core"/>
</dbReference>
<dbReference type="Pfam" id="PF00903">
    <property type="entry name" value="Glyoxalase"/>
    <property type="match status" value="1"/>
</dbReference>